<evidence type="ECO:0000313" key="4">
    <source>
        <dbReference type="Proteomes" id="UP000533476"/>
    </source>
</evidence>
<dbReference type="InterPro" id="IPR000305">
    <property type="entry name" value="GIY-YIG_endonuc"/>
</dbReference>
<dbReference type="EMBL" id="JABBVZ010000049">
    <property type="protein sequence ID" value="NMP23376.1"/>
    <property type="molecule type" value="Genomic_DNA"/>
</dbReference>
<comment type="caution">
    <text evidence="3">The sequence shown here is derived from an EMBL/GenBank/DDBJ whole genome shotgun (WGS) entry which is preliminary data.</text>
</comment>
<proteinExistence type="inferred from homology"/>
<evidence type="ECO:0000313" key="3">
    <source>
        <dbReference type="EMBL" id="NMP23376.1"/>
    </source>
</evidence>
<dbReference type="PANTHER" id="PTHR34477:SF1">
    <property type="entry name" value="UPF0213 PROTEIN YHBQ"/>
    <property type="match status" value="1"/>
</dbReference>
<comment type="similarity">
    <text evidence="1">Belongs to the UPF0213 family.</text>
</comment>
<dbReference type="Gene3D" id="3.40.1440.10">
    <property type="entry name" value="GIY-YIG endonuclease"/>
    <property type="match status" value="1"/>
</dbReference>
<dbReference type="PANTHER" id="PTHR34477">
    <property type="entry name" value="UPF0213 PROTEIN YHBQ"/>
    <property type="match status" value="1"/>
</dbReference>
<dbReference type="SUPFAM" id="SSF82771">
    <property type="entry name" value="GIY-YIG endonuclease"/>
    <property type="match status" value="1"/>
</dbReference>
<organism evidence="3 4">
    <name type="scientific">Sulfobacillus harzensis</name>
    <dbReference type="NCBI Taxonomy" id="2729629"/>
    <lineage>
        <taxon>Bacteria</taxon>
        <taxon>Bacillati</taxon>
        <taxon>Bacillota</taxon>
        <taxon>Clostridia</taxon>
        <taxon>Eubacteriales</taxon>
        <taxon>Clostridiales Family XVII. Incertae Sedis</taxon>
        <taxon>Sulfobacillus</taxon>
    </lineage>
</organism>
<name>A0A7Y0L4Z6_9FIRM</name>
<accession>A0A7Y0L4Z6</accession>
<keyword evidence="4" id="KW-1185">Reference proteome</keyword>
<evidence type="ECO:0000256" key="1">
    <source>
        <dbReference type="ARBA" id="ARBA00007435"/>
    </source>
</evidence>
<dbReference type="InterPro" id="IPR050190">
    <property type="entry name" value="UPF0213_domain"/>
</dbReference>
<gene>
    <name evidence="3" type="ORF">HIJ39_13605</name>
</gene>
<dbReference type="PROSITE" id="PS50164">
    <property type="entry name" value="GIY_YIG"/>
    <property type="match status" value="1"/>
</dbReference>
<dbReference type="CDD" id="cd10456">
    <property type="entry name" value="GIY-YIG_UPF0213"/>
    <property type="match status" value="1"/>
</dbReference>
<sequence>MAFGGSPVTWWVYVIRCGDGSFYTGISTDIARRLAQHRRGQGARYTRGRGPLGLWWCSGPYNHGTALREERRVKRLTHEDKLALGGELLHDEG</sequence>
<dbReference type="Proteomes" id="UP000533476">
    <property type="component" value="Unassembled WGS sequence"/>
</dbReference>
<dbReference type="InterPro" id="IPR035901">
    <property type="entry name" value="GIY-YIG_endonuc_sf"/>
</dbReference>
<dbReference type="AlphaFoldDB" id="A0A7Y0L4Z6"/>
<evidence type="ECO:0000259" key="2">
    <source>
        <dbReference type="PROSITE" id="PS50164"/>
    </source>
</evidence>
<feature type="domain" description="GIY-YIG" evidence="2">
    <location>
        <begin position="8"/>
        <end position="84"/>
    </location>
</feature>
<dbReference type="Pfam" id="PF01541">
    <property type="entry name" value="GIY-YIG"/>
    <property type="match status" value="1"/>
</dbReference>
<reference evidence="3 4" key="1">
    <citation type="submission" date="2020-04" db="EMBL/GenBank/DDBJ databases">
        <authorList>
            <person name="Zhang R."/>
            <person name="Schippers A."/>
        </authorList>
    </citation>
    <scope>NUCLEOTIDE SEQUENCE [LARGE SCALE GENOMIC DNA]</scope>
    <source>
        <strain evidence="3 4">DSM 109850</strain>
    </source>
</reference>
<protein>
    <submittedName>
        <fullName evidence="3">GIY-YIG nuclease family protein</fullName>
    </submittedName>
</protein>